<feature type="signal peptide" evidence="2">
    <location>
        <begin position="1"/>
        <end position="19"/>
    </location>
</feature>
<name>A0AAF3FSW3_9BILA</name>
<organism evidence="3 4">
    <name type="scientific">Mesorhabditis belari</name>
    <dbReference type="NCBI Taxonomy" id="2138241"/>
    <lineage>
        <taxon>Eukaryota</taxon>
        <taxon>Metazoa</taxon>
        <taxon>Ecdysozoa</taxon>
        <taxon>Nematoda</taxon>
        <taxon>Chromadorea</taxon>
        <taxon>Rhabditida</taxon>
        <taxon>Rhabditina</taxon>
        <taxon>Rhabditomorpha</taxon>
        <taxon>Rhabditoidea</taxon>
        <taxon>Rhabditidae</taxon>
        <taxon>Mesorhabditinae</taxon>
        <taxon>Mesorhabditis</taxon>
    </lineage>
</organism>
<evidence type="ECO:0000256" key="1">
    <source>
        <dbReference type="SAM" id="MobiDB-lite"/>
    </source>
</evidence>
<feature type="region of interest" description="Disordered" evidence="1">
    <location>
        <begin position="101"/>
        <end position="122"/>
    </location>
</feature>
<feature type="chain" id="PRO_5042082240" description="ET module" evidence="2">
    <location>
        <begin position="20"/>
        <end position="401"/>
    </location>
</feature>
<dbReference type="AlphaFoldDB" id="A0AAF3FSW3"/>
<keyword evidence="2" id="KW-0732">Signal</keyword>
<keyword evidence="3" id="KW-1185">Reference proteome</keyword>
<dbReference type="Proteomes" id="UP000887575">
    <property type="component" value="Unassembled WGS sequence"/>
</dbReference>
<dbReference type="Pfam" id="PF01684">
    <property type="entry name" value="ET"/>
    <property type="match status" value="2"/>
</dbReference>
<sequence length="401" mass="43317">MYIKFSLFTVCCVINVSFGLQILSQTQTLCGLGDDRRMLIFDICPNQCSNTTNLLTHETTYQCAKLGKCPIGSSCSTREHSVTCCCSANFCNIGKEPNPPPDKTTLRPLSPGTTHQTTTRVTKISSQTTTVIPSADSTTTDLTPTTSILQPNQDHQFVCFTGVTLGFLPSDRWTTGALTVCEGICTNISLALFYVPITAYICDVNQLCTNWAMNSCDYISQGTPMTMCCCNSSSTCNVASSTPLPSPLPSVSTKTETNNTCFIGFSFQNEVPVTMNVSIPANLPVGNFELCGGDCANITLGDFGTLYTCDPISVCVGLTIRDNCSDIVKGLLTGCCCSSHNCNLHNQTQPFKTTTSSSHLFTGEPLVVIPKGNRLFTLYTTAVCWNEIKFLTLIGRLLESN</sequence>
<evidence type="ECO:0000313" key="4">
    <source>
        <dbReference type="WBParaSite" id="MBELARI_LOCUS9903"/>
    </source>
</evidence>
<accession>A0AAF3FSW3</accession>
<evidence type="ECO:0008006" key="5">
    <source>
        <dbReference type="Google" id="ProtNLM"/>
    </source>
</evidence>
<evidence type="ECO:0000313" key="3">
    <source>
        <dbReference type="Proteomes" id="UP000887575"/>
    </source>
</evidence>
<feature type="compositionally biased region" description="Polar residues" evidence="1">
    <location>
        <begin position="111"/>
        <end position="122"/>
    </location>
</feature>
<dbReference type="WBParaSite" id="MBELARI_LOCUS9903">
    <property type="protein sequence ID" value="MBELARI_LOCUS9903"/>
    <property type="gene ID" value="MBELARI_LOCUS9903"/>
</dbReference>
<protein>
    <recommendedName>
        <fullName evidence="5">ET module</fullName>
    </recommendedName>
</protein>
<reference evidence="4" key="1">
    <citation type="submission" date="2024-02" db="UniProtKB">
        <authorList>
            <consortium name="WormBaseParasite"/>
        </authorList>
    </citation>
    <scope>IDENTIFICATION</scope>
</reference>
<evidence type="ECO:0000256" key="2">
    <source>
        <dbReference type="SAM" id="SignalP"/>
    </source>
</evidence>
<dbReference type="InterPro" id="IPR002603">
    <property type="entry name" value="ET_repeat"/>
</dbReference>
<proteinExistence type="predicted"/>